<accession>A0A1Q5TIU4</accession>
<keyword evidence="2" id="KW-1185">Reference proteome</keyword>
<evidence type="ECO:0000313" key="2">
    <source>
        <dbReference type="Proteomes" id="UP000186955"/>
    </source>
</evidence>
<evidence type="ECO:0000313" key="1">
    <source>
        <dbReference type="EMBL" id="OKP00141.1"/>
    </source>
</evidence>
<dbReference type="EMBL" id="MNBE01000650">
    <property type="protein sequence ID" value="OKP00141.1"/>
    <property type="molecule type" value="Genomic_DNA"/>
</dbReference>
<proteinExistence type="predicted"/>
<dbReference type="Proteomes" id="UP000186955">
    <property type="component" value="Unassembled WGS sequence"/>
</dbReference>
<name>A0A1Q5TIU4_9EURO</name>
<dbReference type="AlphaFoldDB" id="A0A1Q5TIU4"/>
<gene>
    <name evidence="1" type="ORF">PENSUB_8007</name>
</gene>
<comment type="caution">
    <text evidence="1">The sequence shown here is derived from an EMBL/GenBank/DDBJ whole genome shotgun (WGS) entry which is preliminary data.</text>
</comment>
<organism evidence="1 2">
    <name type="scientific">Penicillium subrubescens</name>
    <dbReference type="NCBI Taxonomy" id="1316194"/>
    <lineage>
        <taxon>Eukaryota</taxon>
        <taxon>Fungi</taxon>
        <taxon>Dikarya</taxon>
        <taxon>Ascomycota</taxon>
        <taxon>Pezizomycotina</taxon>
        <taxon>Eurotiomycetes</taxon>
        <taxon>Eurotiomycetidae</taxon>
        <taxon>Eurotiales</taxon>
        <taxon>Aspergillaceae</taxon>
        <taxon>Penicillium</taxon>
    </lineage>
</organism>
<reference evidence="1 2" key="1">
    <citation type="submission" date="2016-10" db="EMBL/GenBank/DDBJ databases">
        <title>Genome sequence of the ascomycete fungus Penicillium subrubescens.</title>
        <authorList>
            <person name="De Vries R.P."/>
            <person name="Peng M."/>
            <person name="Dilokpimol A."/>
            <person name="Hilden K."/>
            <person name="Makela M.R."/>
            <person name="Grigoriev I."/>
            <person name="Riley R."/>
            <person name="Granchi Z."/>
        </authorList>
    </citation>
    <scope>NUCLEOTIDE SEQUENCE [LARGE SCALE GENOMIC DNA]</scope>
    <source>
        <strain evidence="1 2">CBS 132785</strain>
    </source>
</reference>
<protein>
    <submittedName>
        <fullName evidence="1">Uncharacterized protein</fullName>
    </submittedName>
</protein>
<sequence>MRAIRQNVPRIGLSGSIHPDHFSPLRQAHHRQKVSSIYLTLVRYRSSQSDRPVSSAALPCPAAALGTGDAHAMLELANVPPPSRVDHAGLRHPFVAMADAGAWDARLPGQRA</sequence>